<comment type="similarity">
    <text evidence="1">Belongs to the peptidase M20A family.</text>
</comment>
<dbReference type="AlphaFoldDB" id="A0AA38U9N4"/>
<dbReference type="InterPro" id="IPR047177">
    <property type="entry name" value="Pept_M20A"/>
</dbReference>
<dbReference type="Gene3D" id="3.40.630.10">
    <property type="entry name" value="Zn peptidases"/>
    <property type="match status" value="1"/>
</dbReference>
<evidence type="ECO:0000256" key="4">
    <source>
        <dbReference type="ARBA" id="ARBA00022801"/>
    </source>
</evidence>
<accession>A0AA38U9N4</accession>
<dbReference type="PANTHER" id="PTHR45962">
    <property type="entry name" value="N-FATTY-ACYL-AMINO ACID SYNTHASE/HYDROLASE PM20D1"/>
    <property type="match status" value="1"/>
</dbReference>
<dbReference type="FunFam" id="3.40.630.10:FF:000027">
    <property type="entry name" value="N-fatty-acyl-amino acid synthase/hydrolase PM20D1"/>
    <property type="match status" value="1"/>
</dbReference>
<evidence type="ECO:0000256" key="2">
    <source>
        <dbReference type="ARBA" id="ARBA00022670"/>
    </source>
</evidence>
<sequence length="465" mass="51263">MILNILKHIGRITTGVSLGTSGPDVILCPQADPIIPIVHAELSKQMDLIYSSQAFKHASYKLLSGSVRIPTESYDDLLPVGQDERWNIFTTFRAYLQDSFPLVYSSLEITSVNTHGLVFHWQGSNDSLKPLLLTAHQDVIPVDWSNADQWAHPPYSGDYDGTWIWGRGSVDDKADLIARLITVDSLLKAGFQPQRTLVLAFGFDEEASGVEGAGKLAVYLEEKYGRNAFAMLLDEGEGYNENVKGGTIFAVPGVSEKGYLDASIQVVTPGGHSSVPPHHTSIGILSEIIVALEATSHIPRLTRNGTAFYVAQCTVEYSPQGRLPPIMKDLARRAMDPDDEAALEKFASLLFNAIPLFDVLSRTTQAVDMINGGVKSNALPERAEAIINHRVAEYSSTTDVKNHIRDLVLPLGIKHNLFVDDFGRGDSMRSDVQECKGSYLTGPSAQYLTRTGFIDVRRYRLSRQW</sequence>
<dbReference type="SUPFAM" id="SSF53187">
    <property type="entry name" value="Zn-dependent exopeptidases"/>
    <property type="match status" value="1"/>
</dbReference>
<keyword evidence="3" id="KW-0479">Metal-binding</keyword>
<keyword evidence="5" id="KW-0862">Zinc</keyword>
<dbReference type="InterPro" id="IPR002933">
    <property type="entry name" value="Peptidase_M20"/>
</dbReference>
<dbReference type="InterPro" id="IPR001261">
    <property type="entry name" value="ArgE/DapE_CS"/>
</dbReference>
<dbReference type="PANTHER" id="PTHR45962:SF1">
    <property type="entry name" value="N-FATTY-ACYL-AMINO ACID SYNTHASE_HYDROLASE PM20D1"/>
    <property type="match status" value="1"/>
</dbReference>
<dbReference type="PROSITE" id="PS00759">
    <property type="entry name" value="ARGE_DAPE_CPG2_2"/>
    <property type="match status" value="1"/>
</dbReference>
<proteinExistence type="inferred from homology"/>
<name>A0AA38U9N4_9AGAR</name>
<evidence type="ECO:0000313" key="7">
    <source>
        <dbReference type="Proteomes" id="UP001163846"/>
    </source>
</evidence>
<dbReference type="GO" id="GO:0004180">
    <property type="term" value="F:carboxypeptidase activity"/>
    <property type="evidence" value="ECO:0007669"/>
    <property type="project" value="TreeGrafter"/>
</dbReference>
<dbReference type="EMBL" id="MU806552">
    <property type="protein sequence ID" value="KAJ3834300.1"/>
    <property type="molecule type" value="Genomic_DNA"/>
</dbReference>
<dbReference type="Gene3D" id="3.30.70.360">
    <property type="match status" value="1"/>
</dbReference>
<dbReference type="GO" id="GO:0051603">
    <property type="term" value="P:proteolysis involved in protein catabolic process"/>
    <property type="evidence" value="ECO:0007669"/>
    <property type="project" value="TreeGrafter"/>
</dbReference>
<evidence type="ECO:0000256" key="3">
    <source>
        <dbReference type="ARBA" id="ARBA00022723"/>
    </source>
</evidence>
<keyword evidence="4" id="KW-0378">Hydrolase</keyword>
<protein>
    <submittedName>
        <fullName evidence="6">Zn-dependent exopeptidase</fullName>
    </submittedName>
</protein>
<dbReference type="GO" id="GO:0046872">
    <property type="term" value="F:metal ion binding"/>
    <property type="evidence" value="ECO:0007669"/>
    <property type="project" value="UniProtKB-KW"/>
</dbReference>
<dbReference type="Proteomes" id="UP001163846">
    <property type="component" value="Unassembled WGS sequence"/>
</dbReference>
<keyword evidence="2" id="KW-0645">Protease</keyword>
<keyword evidence="7" id="KW-1185">Reference proteome</keyword>
<dbReference type="GO" id="GO:0000328">
    <property type="term" value="C:fungal-type vacuole lumen"/>
    <property type="evidence" value="ECO:0007669"/>
    <property type="project" value="TreeGrafter"/>
</dbReference>
<gene>
    <name evidence="6" type="ORF">F5878DRAFT_545086</name>
</gene>
<comment type="caution">
    <text evidence="6">The sequence shown here is derived from an EMBL/GenBank/DDBJ whole genome shotgun (WGS) entry which is preliminary data.</text>
</comment>
<evidence type="ECO:0000256" key="1">
    <source>
        <dbReference type="ARBA" id="ARBA00006247"/>
    </source>
</evidence>
<organism evidence="6 7">
    <name type="scientific">Lentinula raphanica</name>
    <dbReference type="NCBI Taxonomy" id="153919"/>
    <lineage>
        <taxon>Eukaryota</taxon>
        <taxon>Fungi</taxon>
        <taxon>Dikarya</taxon>
        <taxon>Basidiomycota</taxon>
        <taxon>Agaricomycotina</taxon>
        <taxon>Agaricomycetes</taxon>
        <taxon>Agaricomycetidae</taxon>
        <taxon>Agaricales</taxon>
        <taxon>Marasmiineae</taxon>
        <taxon>Omphalotaceae</taxon>
        <taxon>Lentinula</taxon>
    </lineage>
</organism>
<evidence type="ECO:0000256" key="5">
    <source>
        <dbReference type="ARBA" id="ARBA00022833"/>
    </source>
</evidence>
<dbReference type="Pfam" id="PF01546">
    <property type="entry name" value="Peptidase_M20"/>
    <property type="match status" value="1"/>
</dbReference>
<evidence type="ECO:0000313" key="6">
    <source>
        <dbReference type="EMBL" id="KAJ3834300.1"/>
    </source>
</evidence>
<reference evidence="6" key="1">
    <citation type="submission" date="2022-08" db="EMBL/GenBank/DDBJ databases">
        <authorList>
            <consortium name="DOE Joint Genome Institute"/>
            <person name="Min B."/>
            <person name="Riley R."/>
            <person name="Sierra-Patev S."/>
            <person name="Naranjo-Ortiz M."/>
            <person name="Looney B."/>
            <person name="Konkel Z."/>
            <person name="Slot J.C."/>
            <person name="Sakamoto Y."/>
            <person name="Steenwyk J.L."/>
            <person name="Rokas A."/>
            <person name="Carro J."/>
            <person name="Camarero S."/>
            <person name="Ferreira P."/>
            <person name="Molpeceres G."/>
            <person name="Ruiz-Duenas F.J."/>
            <person name="Serrano A."/>
            <person name="Henrissat B."/>
            <person name="Drula E."/>
            <person name="Hughes K.W."/>
            <person name="Mata J.L."/>
            <person name="Ishikawa N.K."/>
            <person name="Vargas-Isla R."/>
            <person name="Ushijima S."/>
            <person name="Smith C.A."/>
            <person name="Ahrendt S."/>
            <person name="Andreopoulos W."/>
            <person name="He G."/>
            <person name="Labutti K."/>
            <person name="Lipzen A."/>
            <person name="Ng V."/>
            <person name="Sandor L."/>
            <person name="Barry K."/>
            <person name="Martinez A.T."/>
            <person name="Xiao Y."/>
            <person name="Gibbons J.G."/>
            <person name="Terashima K."/>
            <person name="Hibbett D.S."/>
            <person name="Grigoriev I.V."/>
        </authorList>
    </citation>
    <scope>NUCLEOTIDE SEQUENCE</scope>
    <source>
        <strain evidence="6">TFB9207</strain>
    </source>
</reference>